<evidence type="ECO:0000256" key="4">
    <source>
        <dbReference type="ARBA" id="ARBA00022723"/>
    </source>
</evidence>
<dbReference type="GO" id="GO:0005743">
    <property type="term" value="C:mitochondrial inner membrane"/>
    <property type="evidence" value="ECO:0007669"/>
    <property type="project" value="TreeGrafter"/>
</dbReference>
<dbReference type="GO" id="GO:0006704">
    <property type="term" value="P:glucocorticoid biosynthetic process"/>
    <property type="evidence" value="ECO:0007669"/>
    <property type="project" value="TreeGrafter"/>
</dbReference>
<comment type="cofactor">
    <cofactor evidence="1 8">
        <name>heme</name>
        <dbReference type="ChEBI" id="CHEBI:30413"/>
    </cofactor>
</comment>
<dbReference type="GO" id="GO:0016705">
    <property type="term" value="F:oxidoreductase activity, acting on paired donors, with incorporation or reduction of molecular oxygen"/>
    <property type="evidence" value="ECO:0007669"/>
    <property type="project" value="InterPro"/>
</dbReference>
<dbReference type="InterPro" id="IPR050479">
    <property type="entry name" value="CYP11_CYP27_families"/>
</dbReference>
<dbReference type="InterPro" id="IPR002401">
    <property type="entry name" value="Cyt_P450_E_grp-I"/>
</dbReference>
<dbReference type="PRINTS" id="PR00463">
    <property type="entry name" value="EP450I"/>
</dbReference>
<dbReference type="PROSITE" id="PS00086">
    <property type="entry name" value="CYTOCHROME_P450"/>
    <property type="match status" value="1"/>
</dbReference>
<evidence type="ECO:0000256" key="7">
    <source>
        <dbReference type="ARBA" id="ARBA00023033"/>
    </source>
</evidence>
<evidence type="ECO:0000313" key="11">
    <source>
        <dbReference type="Proteomes" id="UP000694389"/>
    </source>
</evidence>
<keyword evidence="6 8" id="KW-0408">Iron</keyword>
<evidence type="ECO:0000313" key="10">
    <source>
        <dbReference type="Ensembl" id="ENSDLAP00005054243.2"/>
    </source>
</evidence>
<dbReference type="InterPro" id="IPR017972">
    <property type="entry name" value="Cyt_P450_CS"/>
</dbReference>
<dbReference type="PANTHER" id="PTHR24279">
    <property type="entry name" value="CYTOCHROME P450"/>
    <property type="match status" value="1"/>
</dbReference>
<proteinExistence type="inferred from homology"/>
<keyword evidence="7 9" id="KW-0503">Monooxygenase</keyword>
<dbReference type="FunFam" id="1.10.630.10:FF:000006">
    <property type="entry name" value="Cytochrome P450 302a1, mitochondrial"/>
    <property type="match status" value="1"/>
</dbReference>
<dbReference type="GO" id="GO:0020037">
    <property type="term" value="F:heme binding"/>
    <property type="evidence" value="ECO:0007669"/>
    <property type="project" value="InterPro"/>
</dbReference>
<dbReference type="GO" id="GO:0004497">
    <property type="term" value="F:monooxygenase activity"/>
    <property type="evidence" value="ECO:0007669"/>
    <property type="project" value="UniProtKB-KW"/>
</dbReference>
<keyword evidence="11" id="KW-1185">Reference proteome</keyword>
<dbReference type="Pfam" id="PF00067">
    <property type="entry name" value="p450"/>
    <property type="match status" value="1"/>
</dbReference>
<organism evidence="10 11">
    <name type="scientific">Dicentrarchus labrax</name>
    <name type="common">European seabass</name>
    <name type="synonym">Morone labrax</name>
    <dbReference type="NCBI Taxonomy" id="13489"/>
    <lineage>
        <taxon>Eukaryota</taxon>
        <taxon>Metazoa</taxon>
        <taxon>Chordata</taxon>
        <taxon>Craniata</taxon>
        <taxon>Vertebrata</taxon>
        <taxon>Euteleostomi</taxon>
        <taxon>Actinopterygii</taxon>
        <taxon>Neopterygii</taxon>
        <taxon>Teleostei</taxon>
        <taxon>Neoteleostei</taxon>
        <taxon>Acanthomorphata</taxon>
        <taxon>Eupercaria</taxon>
        <taxon>Moronidae</taxon>
        <taxon>Dicentrarchus</taxon>
    </lineage>
</organism>
<dbReference type="InterPro" id="IPR001128">
    <property type="entry name" value="Cyt_P450"/>
</dbReference>
<reference evidence="10" key="2">
    <citation type="submission" date="2025-09" db="UniProtKB">
        <authorList>
            <consortium name="Ensembl"/>
        </authorList>
    </citation>
    <scope>IDENTIFICATION</scope>
</reference>
<gene>
    <name evidence="10" type="primary">LOC127366192</name>
</gene>
<evidence type="ECO:0000256" key="6">
    <source>
        <dbReference type="ARBA" id="ARBA00023004"/>
    </source>
</evidence>
<dbReference type="GO" id="GO:0034650">
    <property type="term" value="P:cortisol metabolic process"/>
    <property type="evidence" value="ECO:0007669"/>
    <property type="project" value="TreeGrafter"/>
</dbReference>
<dbReference type="InterPro" id="IPR036396">
    <property type="entry name" value="Cyt_P450_sf"/>
</dbReference>
<dbReference type="GO" id="GO:0042359">
    <property type="term" value="P:vitamin D metabolic process"/>
    <property type="evidence" value="ECO:0007669"/>
    <property type="project" value="UniProtKB-ARBA"/>
</dbReference>
<sequence length="522" mass="60120">MAAWLSRTVAWRNGSWLLPCPVSVVRVCSRGVESASSAPGPLSTFQDKLRTVEDLPRAGFLELMYRLFFQGYYKRIHELQIYEKQKYGPIYVDSMKSVCINTPKLLEEVMRNDEKFPSRGDMSLWQEYRNLRGFGYGPFTENGERWYDLRVVLNKRMLHPKDSAQYGDILNDTVTDFMKKVCYLRQCSPTGDLVTNIANELYCFALEAIASILFEKRLGCLEKEIPAGTQDFINAIAKMFSNDMIVMLTPKWSRSLLPYWGRYIAGWDGIFNLAKTLIDQKMEVIQQRLDNNQDVEGEYLTYLLSNTQMSTKDVYGSIAELLLAGVDTTSNTLTWTLHLLSMHPQNQDILYKELSTLVPADRIPTAAEVTQMPYLRAVVKESMRMYPVVPLNARVIADKDVTIGGYQFSKNTSFRFSQYAISHDEDTFPEPFTFKPERWLRDGRERPNAFGTLSFGFGVRGCVGRRIAELEMYLVLFRLIRQFEIKPDPTMEELKCICRTVLIPDKPLSLYFVDRGRNSAHL</sequence>
<comment type="similarity">
    <text evidence="2 9">Belongs to the cytochrome P450 family.</text>
</comment>
<dbReference type="Ensembl" id="ENSDLAT00005057642.2">
    <property type="protein sequence ID" value="ENSDLAP00005054243.2"/>
    <property type="gene ID" value="ENSDLAG00005023265.2"/>
</dbReference>
<dbReference type="SUPFAM" id="SSF48264">
    <property type="entry name" value="Cytochrome P450"/>
    <property type="match status" value="1"/>
</dbReference>
<dbReference type="GeneTree" id="ENSGT00950000182905"/>
<dbReference type="GO" id="GO:0005506">
    <property type="term" value="F:iron ion binding"/>
    <property type="evidence" value="ECO:0007669"/>
    <property type="project" value="InterPro"/>
</dbReference>
<keyword evidence="5 9" id="KW-0560">Oxidoreductase</keyword>
<evidence type="ECO:0000256" key="5">
    <source>
        <dbReference type="ARBA" id="ARBA00023002"/>
    </source>
</evidence>
<evidence type="ECO:0000256" key="2">
    <source>
        <dbReference type="ARBA" id="ARBA00010617"/>
    </source>
</evidence>
<dbReference type="Gene3D" id="1.10.630.10">
    <property type="entry name" value="Cytochrome P450"/>
    <property type="match status" value="1"/>
</dbReference>
<dbReference type="GO" id="GO:0071375">
    <property type="term" value="P:cellular response to peptide hormone stimulus"/>
    <property type="evidence" value="ECO:0007669"/>
    <property type="project" value="TreeGrafter"/>
</dbReference>
<name>A0A8C4I8Z8_DICLA</name>
<dbReference type="PANTHER" id="PTHR24279:SF123">
    <property type="entry name" value="CYTOCHROME P450 FAMILY 27 SUBFAMILY A MEMBER 1"/>
    <property type="match status" value="1"/>
</dbReference>
<dbReference type="GO" id="GO:0006700">
    <property type="term" value="P:C21-steroid hormone biosynthetic process"/>
    <property type="evidence" value="ECO:0007669"/>
    <property type="project" value="TreeGrafter"/>
</dbReference>
<keyword evidence="4 8" id="KW-0479">Metal-binding</keyword>
<dbReference type="GO" id="GO:0008203">
    <property type="term" value="P:cholesterol metabolic process"/>
    <property type="evidence" value="ECO:0007669"/>
    <property type="project" value="TreeGrafter"/>
</dbReference>
<feature type="binding site" description="axial binding residue" evidence="8">
    <location>
        <position position="462"/>
    </location>
    <ligand>
        <name>heme</name>
        <dbReference type="ChEBI" id="CHEBI:30413"/>
    </ligand>
    <ligandPart>
        <name>Fe</name>
        <dbReference type="ChEBI" id="CHEBI:18248"/>
    </ligandPart>
</feature>
<dbReference type="PRINTS" id="PR00385">
    <property type="entry name" value="P450"/>
</dbReference>
<dbReference type="AlphaFoldDB" id="A0A8C4I8Z8"/>
<reference evidence="10" key="1">
    <citation type="submission" date="2025-08" db="UniProtKB">
        <authorList>
            <consortium name="Ensembl"/>
        </authorList>
    </citation>
    <scope>IDENTIFICATION</scope>
</reference>
<evidence type="ECO:0000256" key="3">
    <source>
        <dbReference type="ARBA" id="ARBA00022617"/>
    </source>
</evidence>
<protein>
    <submittedName>
        <fullName evidence="10">Cytochrome P450, family 27, subfamily A, polypeptide 1, gene 4</fullName>
    </submittedName>
</protein>
<evidence type="ECO:0000256" key="9">
    <source>
        <dbReference type="RuleBase" id="RU000461"/>
    </source>
</evidence>
<accession>A0A8C4I8Z8</accession>
<evidence type="ECO:0000256" key="1">
    <source>
        <dbReference type="ARBA" id="ARBA00001971"/>
    </source>
</evidence>
<evidence type="ECO:0000256" key="8">
    <source>
        <dbReference type="PIRSR" id="PIRSR602401-1"/>
    </source>
</evidence>
<dbReference type="Proteomes" id="UP000694389">
    <property type="component" value="Unassembled WGS sequence"/>
</dbReference>
<keyword evidence="3 8" id="KW-0349">Heme</keyword>